<dbReference type="AlphaFoldDB" id="A0A9W6BXE0"/>
<organism evidence="3 4">
    <name type="scientific">Pleodorina starrii</name>
    <dbReference type="NCBI Taxonomy" id="330485"/>
    <lineage>
        <taxon>Eukaryota</taxon>
        <taxon>Viridiplantae</taxon>
        <taxon>Chlorophyta</taxon>
        <taxon>core chlorophytes</taxon>
        <taxon>Chlorophyceae</taxon>
        <taxon>CS clade</taxon>
        <taxon>Chlamydomonadales</taxon>
        <taxon>Volvocaceae</taxon>
        <taxon>Pleodorina</taxon>
    </lineage>
</organism>
<proteinExistence type="inferred from homology"/>
<dbReference type="InterPro" id="IPR013078">
    <property type="entry name" value="His_Pase_superF_clade-1"/>
</dbReference>
<dbReference type="InterPro" id="IPR050275">
    <property type="entry name" value="PGM_Phosphatase"/>
</dbReference>
<dbReference type="GO" id="GO:0005737">
    <property type="term" value="C:cytoplasm"/>
    <property type="evidence" value="ECO:0007669"/>
    <property type="project" value="TreeGrafter"/>
</dbReference>
<keyword evidence="4" id="KW-1185">Reference proteome</keyword>
<gene>
    <name evidence="3" type="primary">PLEST008121</name>
    <name evidence="3" type="ORF">PLESTB_001472000</name>
</gene>
<feature type="region of interest" description="Disordered" evidence="2">
    <location>
        <begin position="37"/>
        <end position="57"/>
    </location>
</feature>
<sequence length="409" mass="44541">MQSSFAGVKAPVTVYATKLYRCNSTNRFKTTITGVHQAKSADMPPTNKVTDPEDAETTRKSVCPRISLVPVRYTKVVHFVRHGQGFHNVAGHINHDNYKLWDYADAHLTELGWQQAEQLGACPPSQHSRGPRLPAPSKTKRCACITHHLPPPAPSSPFHLDYAPTCPALPRPGRHVVATRLPVDLVVVAPLQRALETAVAAFGGLHQRADHGNGNGGGDADGVDGTDGAAAAPLLMAAQEGLEGKRVERRAVSSRGCPPFIAQELCREHIGVHPCDRRSEVSAYKERFPAVDFSLVQPDEDALWSAEHRESKDEIRRRGLAFLKWLAARPERHIAVVSHSSFLHFTLSCFGQGAAEAVQGEMHKWYDNCEMRSLVLSDDSEEAAAAMAAGGTADEWHFAGGLHATGRPH</sequence>
<dbReference type="GO" id="GO:0016791">
    <property type="term" value="F:phosphatase activity"/>
    <property type="evidence" value="ECO:0007669"/>
    <property type="project" value="TreeGrafter"/>
</dbReference>
<comment type="similarity">
    <text evidence="1">Belongs to the phosphoglycerate mutase family.</text>
</comment>
<evidence type="ECO:0000256" key="1">
    <source>
        <dbReference type="ARBA" id="ARBA00038362"/>
    </source>
</evidence>
<dbReference type="PANTHER" id="PTHR48100:SF1">
    <property type="entry name" value="HISTIDINE PHOSPHATASE FAMILY PROTEIN-RELATED"/>
    <property type="match status" value="1"/>
</dbReference>
<dbReference type="CDD" id="cd07040">
    <property type="entry name" value="HP"/>
    <property type="match status" value="1"/>
</dbReference>
<dbReference type="EMBL" id="BRXU01000027">
    <property type="protein sequence ID" value="GLC59301.1"/>
    <property type="molecule type" value="Genomic_DNA"/>
</dbReference>
<dbReference type="PANTHER" id="PTHR48100">
    <property type="entry name" value="BROAD-SPECIFICITY PHOSPHATASE YOR283W-RELATED"/>
    <property type="match status" value="1"/>
</dbReference>
<evidence type="ECO:0000313" key="3">
    <source>
        <dbReference type="EMBL" id="GLC59301.1"/>
    </source>
</evidence>
<evidence type="ECO:0000256" key="2">
    <source>
        <dbReference type="SAM" id="MobiDB-lite"/>
    </source>
</evidence>
<protein>
    <recommendedName>
        <fullName evidence="5">Phosphoglycerate mutase-like protein</fullName>
    </recommendedName>
</protein>
<dbReference type="SMART" id="SM00855">
    <property type="entry name" value="PGAM"/>
    <property type="match status" value="1"/>
</dbReference>
<dbReference type="Gene3D" id="3.40.50.1240">
    <property type="entry name" value="Phosphoglycerate mutase-like"/>
    <property type="match status" value="1"/>
</dbReference>
<accession>A0A9W6BXE0</accession>
<dbReference type="Proteomes" id="UP001165080">
    <property type="component" value="Unassembled WGS sequence"/>
</dbReference>
<comment type="caution">
    <text evidence="3">The sequence shown here is derived from an EMBL/GenBank/DDBJ whole genome shotgun (WGS) entry which is preliminary data.</text>
</comment>
<evidence type="ECO:0008006" key="5">
    <source>
        <dbReference type="Google" id="ProtNLM"/>
    </source>
</evidence>
<dbReference type="InterPro" id="IPR029033">
    <property type="entry name" value="His_PPase_superfam"/>
</dbReference>
<dbReference type="SUPFAM" id="SSF53254">
    <property type="entry name" value="Phosphoglycerate mutase-like"/>
    <property type="match status" value="1"/>
</dbReference>
<name>A0A9W6BXE0_9CHLO</name>
<reference evidence="3 4" key="1">
    <citation type="journal article" date="2023" name="Commun. Biol.">
        <title>Reorganization of the ancestral sex-determining regions during the evolution of trioecy in Pleodorina starrii.</title>
        <authorList>
            <person name="Takahashi K."/>
            <person name="Suzuki S."/>
            <person name="Kawai-Toyooka H."/>
            <person name="Yamamoto K."/>
            <person name="Hamaji T."/>
            <person name="Ootsuki R."/>
            <person name="Yamaguchi H."/>
            <person name="Kawachi M."/>
            <person name="Higashiyama T."/>
            <person name="Nozaki H."/>
        </authorList>
    </citation>
    <scope>NUCLEOTIDE SEQUENCE [LARGE SCALE GENOMIC DNA]</scope>
    <source>
        <strain evidence="3 4">NIES-4479</strain>
    </source>
</reference>
<evidence type="ECO:0000313" key="4">
    <source>
        <dbReference type="Proteomes" id="UP001165080"/>
    </source>
</evidence>